<organism evidence="1 2">
    <name type="scientific">Gordonia iterans</name>
    <dbReference type="NCBI Taxonomy" id="1004901"/>
    <lineage>
        <taxon>Bacteria</taxon>
        <taxon>Bacillati</taxon>
        <taxon>Actinomycetota</taxon>
        <taxon>Actinomycetes</taxon>
        <taxon>Mycobacteriales</taxon>
        <taxon>Gordoniaceae</taxon>
        <taxon>Gordonia</taxon>
    </lineage>
</organism>
<sequence length="144" mass="16301">MSRHHPWRALRDHLPHVDITWQRIAGAVCGYWDGANRIVMDPRATQAERRSTLAHEMAHIERGVIPLDPVLAAREEATVDEIAARALITLDQLVDALRWCRGATSECADEVWTDRHTLAVRMNTLTPAERNYITGRLADCDWAA</sequence>
<accession>A0A2S0KB69</accession>
<keyword evidence="2" id="KW-1185">Reference proteome</keyword>
<evidence type="ECO:0008006" key="3">
    <source>
        <dbReference type="Google" id="ProtNLM"/>
    </source>
</evidence>
<evidence type="ECO:0000313" key="2">
    <source>
        <dbReference type="Proteomes" id="UP000239814"/>
    </source>
</evidence>
<evidence type="ECO:0000313" key="1">
    <source>
        <dbReference type="EMBL" id="AVL98926.1"/>
    </source>
</evidence>
<proteinExistence type="predicted"/>
<dbReference type="RefSeq" id="WP_105940675.1">
    <property type="nucleotide sequence ID" value="NZ_CP027433.1"/>
</dbReference>
<protein>
    <recommendedName>
        <fullName evidence="3">IrrE N-terminal-like domain-containing protein</fullName>
    </recommendedName>
</protein>
<reference evidence="1 2" key="1">
    <citation type="submission" date="2018-03" db="EMBL/GenBank/DDBJ databases">
        <title>Characteristics and genome of n-alkane degrading marine bacteria Gordonia iterans isolated from crude oil contaminated in Tae-an, South Korea.</title>
        <authorList>
            <person name="Lee S.-S."/>
            <person name="Kim H."/>
        </authorList>
    </citation>
    <scope>NUCLEOTIDE SEQUENCE [LARGE SCALE GENOMIC DNA]</scope>
    <source>
        <strain evidence="1 2">Co17</strain>
    </source>
</reference>
<dbReference type="AlphaFoldDB" id="A0A2S0KB69"/>
<name>A0A2S0KB69_9ACTN</name>
<dbReference type="Proteomes" id="UP000239814">
    <property type="component" value="Chromosome"/>
</dbReference>
<dbReference type="EMBL" id="CP027433">
    <property type="protein sequence ID" value="AVL98926.1"/>
    <property type="molecule type" value="Genomic_DNA"/>
</dbReference>
<dbReference type="KEGG" id="git:C6V83_00140"/>
<dbReference type="OrthoDB" id="4727201at2"/>
<gene>
    <name evidence="1" type="ORF">C6V83_00140</name>
</gene>